<name>A0A100VP90_PAEAM</name>
<evidence type="ECO:0000313" key="2">
    <source>
        <dbReference type="Proteomes" id="UP000069697"/>
    </source>
</evidence>
<reference evidence="2" key="2">
    <citation type="submission" date="2016-01" db="EMBL/GenBank/DDBJ databases">
        <title>Draft Genome Sequence of Paenibacillus amylolyticus Heshi-A3 that Was Isolated from Fermented Rice Bran with Aging Salted Mackerel, Which Was Named Heshiko as Traditional Fermented Seafood in Japan.</title>
        <authorList>
            <person name="Akuzawa S."/>
            <person name="Nakagawa J."/>
            <person name="Kanekatsu T."/>
            <person name="Kubota E."/>
            <person name="Ohtake R."/>
            <person name="Suzuki T."/>
            <person name="Kanesaki Y."/>
        </authorList>
    </citation>
    <scope>NUCLEOTIDE SEQUENCE [LARGE SCALE GENOMIC DNA]</scope>
    <source>
        <strain evidence="2">Heshi-A3</strain>
    </source>
</reference>
<accession>A0A100VP90</accession>
<dbReference type="Proteomes" id="UP000069697">
    <property type="component" value="Unassembled WGS sequence"/>
</dbReference>
<reference evidence="1 2" key="1">
    <citation type="journal article" date="2016" name="Genome Announc.">
        <title>Draft Genome Sequence of Paenibacillus amylolyticus Heshi-A3, Isolated from Fermented Rice Bran in a Japanese Fermented Seafood Dish.</title>
        <authorList>
            <person name="Akuzawa S."/>
            <person name="Nagaoka J."/>
            <person name="Kanekatsu M."/>
            <person name="Kubota E."/>
            <person name="Ohtake R."/>
            <person name="Suzuki T."/>
            <person name="Kanesaki Y."/>
        </authorList>
    </citation>
    <scope>NUCLEOTIDE SEQUENCE [LARGE SCALE GENOMIC DNA]</scope>
    <source>
        <strain evidence="1 2">Heshi-A3</strain>
    </source>
</reference>
<dbReference type="RefSeq" id="WP_062835698.1">
    <property type="nucleotide sequence ID" value="NZ_BCNV01000001.1"/>
</dbReference>
<dbReference type="EMBL" id="BCNV01000001">
    <property type="protein sequence ID" value="GAS83339.1"/>
    <property type="molecule type" value="Genomic_DNA"/>
</dbReference>
<proteinExistence type="predicted"/>
<comment type="caution">
    <text evidence="1">The sequence shown here is derived from an EMBL/GenBank/DDBJ whole genome shotgun (WGS) entry which is preliminary data.</text>
</comment>
<gene>
    <name evidence="1" type="ORF">PAHA3_3417</name>
</gene>
<dbReference type="AlphaFoldDB" id="A0A100VP90"/>
<sequence>MGWEYGIRATEPAILPEVVKRLASVLTFTNMYSLEHHANGFVLNREDPSWPRALEVWIEEASGVEEIADGALYIYCLFHIWGEEARGWMQQMEQETRQVEGGLIWFEL</sequence>
<organism evidence="1 2">
    <name type="scientific">Paenibacillus amylolyticus</name>
    <dbReference type="NCBI Taxonomy" id="1451"/>
    <lineage>
        <taxon>Bacteria</taxon>
        <taxon>Bacillati</taxon>
        <taxon>Bacillota</taxon>
        <taxon>Bacilli</taxon>
        <taxon>Bacillales</taxon>
        <taxon>Paenibacillaceae</taxon>
        <taxon>Paenibacillus</taxon>
    </lineage>
</organism>
<evidence type="ECO:0000313" key="1">
    <source>
        <dbReference type="EMBL" id="GAS83339.1"/>
    </source>
</evidence>
<protein>
    <submittedName>
        <fullName evidence="1">Uncharacterized protein</fullName>
    </submittedName>
</protein>